<dbReference type="InterPro" id="IPR002403">
    <property type="entry name" value="Cyt_P450_E_grp-IV"/>
</dbReference>
<dbReference type="GO" id="GO:0016705">
    <property type="term" value="F:oxidoreductase activity, acting on paired donors, with incorporation or reduction of molecular oxygen"/>
    <property type="evidence" value="ECO:0007669"/>
    <property type="project" value="InterPro"/>
</dbReference>
<keyword evidence="9" id="KW-1185">Reference proteome</keyword>
<evidence type="ECO:0000313" key="8">
    <source>
        <dbReference type="EMBL" id="KAJ7205715.1"/>
    </source>
</evidence>
<dbReference type="PANTHER" id="PTHR46206">
    <property type="entry name" value="CYTOCHROME P450"/>
    <property type="match status" value="1"/>
</dbReference>
<dbReference type="InterPro" id="IPR017972">
    <property type="entry name" value="Cyt_P450_CS"/>
</dbReference>
<keyword evidence="3 6" id="KW-0479">Metal-binding</keyword>
<evidence type="ECO:0000256" key="2">
    <source>
        <dbReference type="ARBA" id="ARBA00010617"/>
    </source>
</evidence>
<keyword evidence="6 7" id="KW-0349">Heme</keyword>
<evidence type="ECO:0000256" key="5">
    <source>
        <dbReference type="ARBA" id="ARBA00023004"/>
    </source>
</evidence>
<dbReference type="Pfam" id="PF00067">
    <property type="entry name" value="p450"/>
    <property type="match status" value="1"/>
</dbReference>
<dbReference type="GO" id="GO:0005506">
    <property type="term" value="F:iron ion binding"/>
    <property type="evidence" value="ECO:0007669"/>
    <property type="project" value="InterPro"/>
</dbReference>
<proteinExistence type="inferred from homology"/>
<name>A0AAD6V8G4_9AGAR</name>
<dbReference type="PROSITE" id="PS00086">
    <property type="entry name" value="CYTOCHROME_P450"/>
    <property type="match status" value="1"/>
</dbReference>
<reference evidence="8" key="1">
    <citation type="submission" date="2023-03" db="EMBL/GenBank/DDBJ databases">
        <title>Massive genome expansion in bonnet fungi (Mycena s.s.) driven by repeated elements and novel gene families across ecological guilds.</title>
        <authorList>
            <consortium name="Lawrence Berkeley National Laboratory"/>
            <person name="Harder C.B."/>
            <person name="Miyauchi S."/>
            <person name="Viragh M."/>
            <person name="Kuo A."/>
            <person name="Thoen E."/>
            <person name="Andreopoulos B."/>
            <person name="Lu D."/>
            <person name="Skrede I."/>
            <person name="Drula E."/>
            <person name="Henrissat B."/>
            <person name="Morin E."/>
            <person name="Kohler A."/>
            <person name="Barry K."/>
            <person name="LaButti K."/>
            <person name="Morin E."/>
            <person name="Salamov A."/>
            <person name="Lipzen A."/>
            <person name="Mereny Z."/>
            <person name="Hegedus B."/>
            <person name="Baldrian P."/>
            <person name="Stursova M."/>
            <person name="Weitz H."/>
            <person name="Taylor A."/>
            <person name="Grigoriev I.V."/>
            <person name="Nagy L.G."/>
            <person name="Martin F."/>
            <person name="Kauserud H."/>
        </authorList>
    </citation>
    <scope>NUCLEOTIDE SEQUENCE</scope>
    <source>
        <strain evidence="8">9144</strain>
    </source>
</reference>
<dbReference type="Proteomes" id="UP001219525">
    <property type="component" value="Unassembled WGS sequence"/>
</dbReference>
<comment type="caution">
    <text evidence="8">The sequence shown here is derived from an EMBL/GenBank/DDBJ whole genome shotgun (WGS) entry which is preliminary data.</text>
</comment>
<dbReference type="AlphaFoldDB" id="A0AAD6V8G4"/>
<evidence type="ECO:0000256" key="4">
    <source>
        <dbReference type="ARBA" id="ARBA00023002"/>
    </source>
</evidence>
<evidence type="ECO:0000313" key="9">
    <source>
        <dbReference type="Proteomes" id="UP001219525"/>
    </source>
</evidence>
<feature type="binding site" description="axial binding residue" evidence="6">
    <location>
        <position position="317"/>
    </location>
    <ligand>
        <name>heme</name>
        <dbReference type="ChEBI" id="CHEBI:30413"/>
    </ligand>
    <ligandPart>
        <name>Fe</name>
        <dbReference type="ChEBI" id="CHEBI:18248"/>
    </ligandPart>
</feature>
<evidence type="ECO:0000256" key="3">
    <source>
        <dbReference type="ARBA" id="ARBA00022723"/>
    </source>
</evidence>
<evidence type="ECO:0000256" key="6">
    <source>
        <dbReference type="PIRSR" id="PIRSR602403-1"/>
    </source>
</evidence>
<organism evidence="8 9">
    <name type="scientific">Mycena pura</name>
    <dbReference type="NCBI Taxonomy" id="153505"/>
    <lineage>
        <taxon>Eukaryota</taxon>
        <taxon>Fungi</taxon>
        <taxon>Dikarya</taxon>
        <taxon>Basidiomycota</taxon>
        <taxon>Agaricomycotina</taxon>
        <taxon>Agaricomycetes</taxon>
        <taxon>Agaricomycetidae</taxon>
        <taxon>Agaricales</taxon>
        <taxon>Marasmiineae</taxon>
        <taxon>Mycenaceae</taxon>
        <taxon>Mycena</taxon>
    </lineage>
</organism>
<keyword evidence="5 6" id="KW-0408">Iron</keyword>
<sequence>MTRNLHACFPDCREEIICAFDDVLRLTGSEWKTFEAFPAMMEIVSRVSNRLFVGLPLCRNRDYLENNMKFTMNVIQSATRINLFPPFLRPVVGRLITRKNETFDIAMKHLGTIIEERLAKENELGPDWPGKPNDLISWLLFAAQGSDRNVPGLIRRILLVNMVAIETSSMAFVHALFNATIYPEDFLAMREEAERVVAQEGWTKTALNNMHKIDSFLRESQRLIGIVAMLRRVVAKEGFRLSNGTVLPYGSYLSVAARASQHDPANYTNADKFDGFRFAREREAQRTNEDLNKDVFKRRMTSTAPDHLAFGMGKHACPGRFFAATELKAMLAHLVINFDIKAEVEGVRPPNSEFAARTSPNSKGKVLFRKRQSKEVSGQCAEDRC</sequence>
<dbReference type="SUPFAM" id="SSF48264">
    <property type="entry name" value="Cytochrome P450"/>
    <property type="match status" value="1"/>
</dbReference>
<keyword evidence="4 7" id="KW-0560">Oxidoreductase</keyword>
<dbReference type="CDD" id="cd11041">
    <property type="entry name" value="CYP503A1-like"/>
    <property type="match status" value="1"/>
</dbReference>
<gene>
    <name evidence="8" type="ORF">GGX14DRAFT_500570</name>
</gene>
<dbReference type="Gene3D" id="1.10.630.10">
    <property type="entry name" value="Cytochrome P450"/>
    <property type="match status" value="1"/>
</dbReference>
<comment type="similarity">
    <text evidence="2 7">Belongs to the cytochrome P450 family.</text>
</comment>
<dbReference type="InterPro" id="IPR036396">
    <property type="entry name" value="Cyt_P450_sf"/>
</dbReference>
<dbReference type="GO" id="GO:0004497">
    <property type="term" value="F:monooxygenase activity"/>
    <property type="evidence" value="ECO:0007669"/>
    <property type="project" value="UniProtKB-KW"/>
</dbReference>
<evidence type="ECO:0000256" key="1">
    <source>
        <dbReference type="ARBA" id="ARBA00001971"/>
    </source>
</evidence>
<evidence type="ECO:0000256" key="7">
    <source>
        <dbReference type="RuleBase" id="RU000461"/>
    </source>
</evidence>
<dbReference type="GO" id="GO:0020037">
    <property type="term" value="F:heme binding"/>
    <property type="evidence" value="ECO:0007669"/>
    <property type="project" value="InterPro"/>
</dbReference>
<dbReference type="InterPro" id="IPR001128">
    <property type="entry name" value="Cyt_P450"/>
</dbReference>
<keyword evidence="7" id="KW-0503">Monooxygenase</keyword>
<protein>
    <submittedName>
        <fullName evidence="8">Cytochrome P450</fullName>
    </submittedName>
</protein>
<dbReference type="PRINTS" id="PR00465">
    <property type="entry name" value="EP450IV"/>
</dbReference>
<dbReference type="EMBL" id="JARJCW010000042">
    <property type="protein sequence ID" value="KAJ7205715.1"/>
    <property type="molecule type" value="Genomic_DNA"/>
</dbReference>
<comment type="cofactor">
    <cofactor evidence="1 6">
        <name>heme</name>
        <dbReference type="ChEBI" id="CHEBI:30413"/>
    </cofactor>
</comment>
<accession>A0AAD6V8G4</accession>